<geneLocation type="plasmid" evidence="2">
    <name>pKM01</name>
</geneLocation>
<sequence length="96" mass="10681">MLGPLLILGEVQVNRGDSPPFMQTVKEIIEQVAGWAFIIAPSLALLLLILAGILYMNASSQMKREDVKTRFKNIFIGLLVVFFAVQIINFLISKFG</sequence>
<gene>
    <name evidence="2" type="ORF">SP547_pKM00165</name>
</gene>
<dbReference type="EMBL" id="KT373969">
    <property type="protein sequence ID" value="ALG87932.1"/>
    <property type="molecule type" value="Genomic_DNA"/>
</dbReference>
<name>A0A0N9N9Z8_STAPS</name>
<dbReference type="AlphaFoldDB" id="A0A0N9N9Z8"/>
<protein>
    <submittedName>
        <fullName evidence="2">Uncharacterized protein</fullName>
    </submittedName>
</protein>
<reference evidence="2" key="1">
    <citation type="submission" date="2015-08" db="EMBL/GenBank/DDBJ databases">
        <title>Complete Plasmid Sequence of Staphylococcus pseudintermedius HK547/11 pKM01.</title>
        <authorList>
            <person name="Calcutt M.J."/>
            <person name="Foecking M.F."/>
            <person name="Hsieh H.-Y."/>
            <person name="Stewart G.C."/>
            <person name="Pintaric S."/>
            <person name="Martinec B.S."/>
            <person name="Matanovic K."/>
        </authorList>
    </citation>
    <scope>NUCLEOTIDE SEQUENCE</scope>
    <source>
        <strain evidence="2">HR547/11</strain>
        <plasmid evidence="2">pKM01</plasmid>
    </source>
</reference>
<feature type="transmembrane region" description="Helical" evidence="1">
    <location>
        <begin position="74"/>
        <end position="92"/>
    </location>
</feature>
<dbReference type="RefSeq" id="WP_096563417.1">
    <property type="nucleotide sequence ID" value="NZ_CALYDN020000019.1"/>
</dbReference>
<evidence type="ECO:0000256" key="1">
    <source>
        <dbReference type="SAM" id="Phobius"/>
    </source>
</evidence>
<keyword evidence="1" id="KW-1133">Transmembrane helix</keyword>
<proteinExistence type="predicted"/>
<dbReference type="InterPro" id="IPR043993">
    <property type="entry name" value="T4SS_pilin"/>
</dbReference>
<feature type="transmembrane region" description="Helical" evidence="1">
    <location>
        <begin position="32"/>
        <end position="54"/>
    </location>
</feature>
<keyword evidence="2" id="KW-0614">Plasmid</keyword>
<keyword evidence="1" id="KW-0472">Membrane</keyword>
<accession>A0A0N9N9Z8</accession>
<keyword evidence="1" id="KW-0812">Transmembrane</keyword>
<dbReference type="Pfam" id="PF18895">
    <property type="entry name" value="T4SS_pilin"/>
    <property type="match status" value="1"/>
</dbReference>
<organism evidence="2">
    <name type="scientific">Staphylococcus pseudintermedius</name>
    <dbReference type="NCBI Taxonomy" id="283734"/>
    <lineage>
        <taxon>Bacteria</taxon>
        <taxon>Bacillati</taxon>
        <taxon>Bacillota</taxon>
        <taxon>Bacilli</taxon>
        <taxon>Bacillales</taxon>
        <taxon>Staphylococcaceae</taxon>
        <taxon>Staphylococcus</taxon>
        <taxon>Staphylococcus intermedius group</taxon>
    </lineage>
</organism>
<evidence type="ECO:0000313" key="2">
    <source>
        <dbReference type="EMBL" id="ALG87932.1"/>
    </source>
</evidence>